<dbReference type="EMBL" id="CP000249">
    <property type="protein sequence ID" value="ABD11211.1"/>
    <property type="molecule type" value="Genomic_DNA"/>
</dbReference>
<dbReference type="AlphaFoldDB" id="Q2JBY1"/>
<dbReference type="eggNOG" id="ENOG502ZKFU">
    <property type="taxonomic scope" value="Bacteria"/>
</dbReference>
<name>Q2JBY1_FRACC</name>
<proteinExistence type="predicted"/>
<dbReference type="HOGENOM" id="CLU_666914_0_0_11"/>
<dbReference type="Proteomes" id="UP000001937">
    <property type="component" value="Chromosome"/>
</dbReference>
<evidence type="ECO:0000313" key="2">
    <source>
        <dbReference type="Proteomes" id="UP000001937"/>
    </source>
</evidence>
<keyword evidence="2" id="KW-1185">Reference proteome</keyword>
<protein>
    <recommendedName>
        <fullName evidence="3">Phosphotransferase</fullName>
    </recommendedName>
</protein>
<dbReference type="RefSeq" id="WP_011436271.1">
    <property type="nucleotide sequence ID" value="NC_007777.1"/>
</dbReference>
<dbReference type="OrthoDB" id="3214983at2"/>
<evidence type="ECO:0008006" key="3">
    <source>
        <dbReference type="Google" id="ProtNLM"/>
    </source>
</evidence>
<gene>
    <name evidence="1" type="ordered locus">Francci3_1835</name>
</gene>
<accession>Q2JBY1</accession>
<evidence type="ECO:0000313" key="1">
    <source>
        <dbReference type="EMBL" id="ABD11211.1"/>
    </source>
</evidence>
<reference evidence="1 2" key="1">
    <citation type="journal article" date="2007" name="Genome Res.">
        <title>Genome characteristics of facultatively symbiotic Frankia sp. strains reflect host range and host plant biogeography.</title>
        <authorList>
            <person name="Normand P."/>
            <person name="Lapierre P."/>
            <person name="Tisa L.S."/>
            <person name="Gogarten J.P."/>
            <person name="Alloisio N."/>
            <person name="Bagnarol E."/>
            <person name="Bassi C.A."/>
            <person name="Berry A.M."/>
            <person name="Bickhart D.M."/>
            <person name="Choisne N."/>
            <person name="Couloux A."/>
            <person name="Cournoyer B."/>
            <person name="Cruveiller S."/>
            <person name="Daubin V."/>
            <person name="Demange N."/>
            <person name="Francino M.P."/>
            <person name="Goltsman E."/>
            <person name="Huang Y."/>
            <person name="Kopp O.R."/>
            <person name="Labarre L."/>
            <person name="Lapidus A."/>
            <person name="Lavire C."/>
            <person name="Marechal J."/>
            <person name="Martinez M."/>
            <person name="Mastronunzio J.E."/>
            <person name="Mullin B.C."/>
            <person name="Niemann J."/>
            <person name="Pujic P."/>
            <person name="Rawnsley T."/>
            <person name="Rouy Z."/>
            <person name="Schenowitz C."/>
            <person name="Sellstedt A."/>
            <person name="Tavares F."/>
            <person name="Tomkins J.P."/>
            <person name="Vallenet D."/>
            <person name="Valverde C."/>
            <person name="Wall L.G."/>
            <person name="Wang Y."/>
            <person name="Medigue C."/>
            <person name="Benson D.R."/>
        </authorList>
    </citation>
    <scope>NUCLEOTIDE SEQUENCE [LARGE SCALE GENOMIC DNA]</scope>
    <source>
        <strain evidence="2">DSM 45818 / CECT 9043 / CcI3</strain>
    </source>
</reference>
<organism evidence="1 2">
    <name type="scientific">Frankia casuarinae (strain DSM 45818 / CECT 9043 / HFP020203 / CcI3)</name>
    <dbReference type="NCBI Taxonomy" id="106370"/>
    <lineage>
        <taxon>Bacteria</taxon>
        <taxon>Bacillati</taxon>
        <taxon>Actinomycetota</taxon>
        <taxon>Actinomycetes</taxon>
        <taxon>Frankiales</taxon>
        <taxon>Frankiaceae</taxon>
        <taxon>Frankia</taxon>
    </lineage>
</organism>
<dbReference type="KEGG" id="fra:Francci3_1835"/>
<sequence length="412" mass="42853">MSPPPGCSTCWPAADVRRLVEHAEGRIAAATAALWPRTETTFGPTLTAGSAILRQVHVGPETLCATLRPAGTPLTGVVLGDCGDLAAVLSDEAGDADATAQEDATAREAEQLTALVAYSGLRVAGPIATVRGVMFAPWVTGASLTSRLQDRPAALTHLLTTLMDDLGELHRDPPEQLRQVAAPTTLRTHPRILAQALAHSVNHLHSAPAQPAGTGELGALLGTLSLRLTRLAAQLDPLLVTRTGIAFGGLTPRHVLYPETSSRPVLVSPDLGPGGEPADIGTLLGHLHLLALDSPPTVRSDFVEGIEAYLAGRVAAHGAEWNGWLTLVMTTWAATVYDTVVAALTLPAALPLDPAIGQLAARPLPALADVKTLTGELRRRGALPALNATLAALAGRPADDDDVERATTTARR</sequence>